<dbReference type="Gene3D" id="3.20.80.10">
    <property type="entry name" value="Regulatory factor, effector binding domain"/>
    <property type="match status" value="1"/>
</dbReference>
<sequence>MKYEWRKNDKELYLTSQQPTLLTLPKMTYLTLKGEGNPNGEDFSKRIEALYSYSYNIKMSPRKGIETAGYYDYTVFPLEAFWDSKVVVIPGEPLDKEQLTYELMIRQPDFVTTELLSQVKANVAKKVAPELLEEVQLQEITEGKNLQLLHLGSYDDEPASFAEMAVYCQTENLERLGHRHKEIYLSDPRRTEPSKLKTLLRFPVK</sequence>
<evidence type="ECO:0000313" key="2">
    <source>
        <dbReference type="EMBL" id="RST93547.1"/>
    </source>
</evidence>
<proteinExistence type="predicted"/>
<dbReference type="EMBL" id="NGJU01000018">
    <property type="protein sequence ID" value="RST93547.1"/>
    <property type="molecule type" value="Genomic_DNA"/>
</dbReference>
<dbReference type="InterPro" id="IPR029442">
    <property type="entry name" value="GyrI-like"/>
</dbReference>
<gene>
    <name evidence="2" type="ORF">CBF35_11715</name>
</gene>
<feature type="domain" description="GyrI-like small molecule binding" evidence="1">
    <location>
        <begin position="18"/>
        <end position="205"/>
    </location>
</feature>
<comment type="caution">
    <text evidence="2">The sequence shown here is derived from an EMBL/GenBank/DDBJ whole genome shotgun (WGS) entry which is preliminary data.</text>
</comment>
<dbReference type="PIRSF" id="PIRSF031644">
    <property type="entry name" value="UCP031644"/>
    <property type="match status" value="1"/>
</dbReference>
<dbReference type="GeneID" id="98569006"/>
<protein>
    <recommendedName>
        <fullName evidence="1">GyrI-like small molecule binding domain-containing protein</fullName>
    </recommendedName>
</protein>
<evidence type="ECO:0000259" key="1">
    <source>
        <dbReference type="Pfam" id="PF06445"/>
    </source>
</evidence>
<accession>A0A429ZIN4</accession>
<dbReference type="SUPFAM" id="SSF55136">
    <property type="entry name" value="Probable bacterial effector-binding domain"/>
    <property type="match status" value="1"/>
</dbReference>
<organism evidence="2 3">
    <name type="scientific">Vagococcus salmoninarum</name>
    <dbReference type="NCBI Taxonomy" id="2739"/>
    <lineage>
        <taxon>Bacteria</taxon>
        <taxon>Bacillati</taxon>
        <taxon>Bacillota</taxon>
        <taxon>Bacilli</taxon>
        <taxon>Lactobacillales</taxon>
        <taxon>Enterococcaceae</taxon>
        <taxon>Vagococcus</taxon>
    </lineage>
</organism>
<dbReference type="InterPro" id="IPR011256">
    <property type="entry name" value="Reg_factor_effector_dom_sf"/>
</dbReference>
<dbReference type="OrthoDB" id="4772335at2"/>
<reference evidence="2 3" key="1">
    <citation type="submission" date="2017-05" db="EMBL/GenBank/DDBJ databases">
        <title>Vagococcus spp. assemblies.</title>
        <authorList>
            <person name="Gulvik C.A."/>
        </authorList>
    </citation>
    <scope>NUCLEOTIDE SEQUENCE [LARGE SCALE GENOMIC DNA]</scope>
    <source>
        <strain evidence="2 3">NCFB 2777</strain>
    </source>
</reference>
<dbReference type="RefSeq" id="WP_126781313.1">
    <property type="nucleotide sequence ID" value="NZ_JBQEBA010000004.1"/>
</dbReference>
<evidence type="ECO:0000313" key="3">
    <source>
        <dbReference type="Proteomes" id="UP000287239"/>
    </source>
</evidence>
<keyword evidence="3" id="KW-1185">Reference proteome</keyword>
<dbReference type="InterPro" id="IPR008319">
    <property type="entry name" value="GyrI-like_CCH_Lin2189-like"/>
</dbReference>
<dbReference type="Proteomes" id="UP000287239">
    <property type="component" value="Unassembled WGS sequence"/>
</dbReference>
<dbReference type="AlphaFoldDB" id="A0A429ZIN4"/>
<name>A0A429ZIN4_9ENTE</name>
<dbReference type="Pfam" id="PF06445">
    <property type="entry name" value="GyrI-like"/>
    <property type="match status" value="1"/>
</dbReference>